<evidence type="ECO:0000313" key="2">
    <source>
        <dbReference type="EMBL" id="KGO59151.1"/>
    </source>
</evidence>
<dbReference type="VEuPathDB" id="FungiDB:PEXP_049990"/>
<feature type="compositionally biased region" description="Polar residues" evidence="1">
    <location>
        <begin position="69"/>
        <end position="90"/>
    </location>
</feature>
<dbReference type="OrthoDB" id="4351313at2759"/>
<feature type="region of interest" description="Disordered" evidence="1">
    <location>
        <begin position="69"/>
        <end position="130"/>
    </location>
</feature>
<dbReference type="EMBL" id="JQFZ01000103">
    <property type="protein sequence ID" value="KGO59151.1"/>
    <property type="molecule type" value="Genomic_DNA"/>
</dbReference>
<comment type="caution">
    <text evidence="2">The sequence shown here is derived from an EMBL/GenBank/DDBJ whole genome shotgun (WGS) entry which is preliminary data.</text>
</comment>
<evidence type="ECO:0000256" key="1">
    <source>
        <dbReference type="SAM" id="MobiDB-lite"/>
    </source>
</evidence>
<keyword evidence="3" id="KW-1185">Reference proteome</keyword>
<evidence type="ECO:0000313" key="3">
    <source>
        <dbReference type="Proteomes" id="UP000030143"/>
    </source>
</evidence>
<protein>
    <submittedName>
        <fullName evidence="2">Uncharacterized protein</fullName>
    </submittedName>
</protein>
<dbReference type="PhylomeDB" id="A0A0A2JWI0"/>
<organism evidence="2 3">
    <name type="scientific">Penicillium expansum</name>
    <name type="common">Blue mold rot fungus</name>
    <dbReference type="NCBI Taxonomy" id="27334"/>
    <lineage>
        <taxon>Eukaryota</taxon>
        <taxon>Fungi</taxon>
        <taxon>Dikarya</taxon>
        <taxon>Ascomycota</taxon>
        <taxon>Pezizomycotina</taxon>
        <taxon>Eurotiomycetes</taxon>
        <taxon>Eurotiomycetidae</taxon>
        <taxon>Eurotiales</taxon>
        <taxon>Aspergillaceae</taxon>
        <taxon>Penicillium</taxon>
    </lineage>
</organism>
<reference evidence="2 3" key="1">
    <citation type="journal article" date="2015" name="Mol. Plant Microbe Interact.">
        <title>Genome, transcriptome, and functional analyses of Penicillium expansum provide new insights into secondary metabolism and pathogenicity.</title>
        <authorList>
            <person name="Ballester A.R."/>
            <person name="Marcet-Houben M."/>
            <person name="Levin E."/>
            <person name="Sela N."/>
            <person name="Selma-Lazaro C."/>
            <person name="Carmona L."/>
            <person name="Wisniewski M."/>
            <person name="Droby S."/>
            <person name="Gonzalez-Candelas L."/>
            <person name="Gabaldon T."/>
        </authorList>
    </citation>
    <scope>NUCLEOTIDE SEQUENCE [LARGE SCALE GENOMIC DNA]</scope>
    <source>
        <strain evidence="2 3">MD-8</strain>
    </source>
</reference>
<sequence>MAWSSHNIDPDVFEFISQQEGTTSGSNYPRTALGHPEDTSTWDYLWGYAQPNHMNSNNTQHFVVNNSDNNVQMVPTSSPGSASHTTSTTPHVAPFVQEPPWQESPRSEVIDSGVKNDETPKVHDQGRDQE</sequence>
<dbReference type="RefSeq" id="XP_016600416.1">
    <property type="nucleotide sequence ID" value="XM_016744496.1"/>
</dbReference>
<dbReference type="AlphaFoldDB" id="A0A0A2JWI0"/>
<dbReference type="STRING" id="27334.A0A0A2JWI0"/>
<feature type="compositionally biased region" description="Basic and acidic residues" evidence="1">
    <location>
        <begin position="105"/>
        <end position="130"/>
    </location>
</feature>
<gene>
    <name evidence="2" type="ORF">PEX2_072260</name>
</gene>
<accession>A0A0A2JWI0</accession>
<dbReference type="GeneID" id="27679916"/>
<name>A0A0A2JWI0_PENEN</name>
<dbReference type="Proteomes" id="UP000030143">
    <property type="component" value="Unassembled WGS sequence"/>
</dbReference>
<proteinExistence type="predicted"/>
<dbReference type="HOGENOM" id="CLU_1938863_0_0_1"/>